<dbReference type="GO" id="GO:0003735">
    <property type="term" value="F:structural constituent of ribosome"/>
    <property type="evidence" value="ECO:0007669"/>
    <property type="project" value="InterPro"/>
</dbReference>
<dbReference type="InterPro" id="IPR000754">
    <property type="entry name" value="Ribosomal_uS9"/>
</dbReference>
<evidence type="ECO:0000313" key="5">
    <source>
        <dbReference type="EMBL" id="KAG0151191.1"/>
    </source>
</evidence>
<dbReference type="Gene3D" id="3.30.230.10">
    <property type="match status" value="1"/>
</dbReference>
<dbReference type="Pfam" id="PF00380">
    <property type="entry name" value="Ribosomal_S9"/>
    <property type="match status" value="1"/>
</dbReference>
<dbReference type="PANTHER" id="PTHR21569">
    <property type="entry name" value="RIBOSOMAL PROTEIN S9"/>
    <property type="match status" value="1"/>
</dbReference>
<dbReference type="GO" id="GO:0005763">
    <property type="term" value="C:mitochondrial small ribosomal subunit"/>
    <property type="evidence" value="ECO:0007669"/>
    <property type="project" value="TreeGrafter"/>
</dbReference>
<name>A0A9P6TFY6_9BASI</name>
<protein>
    <recommendedName>
        <fullName evidence="7">Ribosomal protein S9</fullName>
    </recommendedName>
</protein>
<dbReference type="EMBL" id="MU167214">
    <property type="protein sequence ID" value="KAG0151191.1"/>
    <property type="molecule type" value="Genomic_DNA"/>
</dbReference>
<sequence>MPSASSFKISPNNLFRSKPSIPGSRKSKVALFASFFIRQSSSFIPGRASADDKVPIVPKPPSTNWFTTHPALSDSLSFLDSLIRRTREELHDASVLKRFSAPATFAGTGVRLKWLKWRMESRLSEANAEEQAIFKVLWNPQSQWHDRFTVGMILQGSGGRELSMIEYDTALAKLNELKALKRYLVFLKTTQLSTNPNQINQLDQDLQKALLMFTKPDRMGKSIKNEEFGRDHLGRFYGVGRKKESTARVWMIEVQVPKIPSIETSNAQVASSVKDDSVPTLTSELTTTQPEPSDDLRHIPLGQIICNGRPINDYFHTPRQRATALRALEITDTLGHYNIHVLTHGGGKMGQAAAISHALANAVMNALQESAKTDSTAQERHARKVLSKSQLTLRDPRVVERKKTGKPGAKSSYRWVKR</sequence>
<gene>
    <name evidence="5" type="ORF">CROQUDRAFT_37062</name>
</gene>
<dbReference type="InterPro" id="IPR014721">
    <property type="entry name" value="Ribsml_uS5_D2-typ_fold_subgr"/>
</dbReference>
<comment type="caution">
    <text evidence="5">The sequence shown here is derived from an EMBL/GenBank/DDBJ whole genome shotgun (WGS) entry which is preliminary data.</text>
</comment>
<dbReference type="AlphaFoldDB" id="A0A9P6TFY6"/>
<keyword evidence="3" id="KW-0687">Ribonucleoprotein</keyword>
<feature type="region of interest" description="Disordered" evidence="4">
    <location>
        <begin position="265"/>
        <end position="298"/>
    </location>
</feature>
<proteinExistence type="inferred from homology"/>
<comment type="similarity">
    <text evidence="1">Belongs to the universal ribosomal protein uS9 family.</text>
</comment>
<organism evidence="5 6">
    <name type="scientific">Cronartium quercuum f. sp. fusiforme G11</name>
    <dbReference type="NCBI Taxonomy" id="708437"/>
    <lineage>
        <taxon>Eukaryota</taxon>
        <taxon>Fungi</taxon>
        <taxon>Dikarya</taxon>
        <taxon>Basidiomycota</taxon>
        <taxon>Pucciniomycotina</taxon>
        <taxon>Pucciniomycetes</taxon>
        <taxon>Pucciniales</taxon>
        <taxon>Coleosporiaceae</taxon>
        <taxon>Cronartium</taxon>
    </lineage>
</organism>
<dbReference type="Proteomes" id="UP000886653">
    <property type="component" value="Unassembled WGS sequence"/>
</dbReference>
<dbReference type="PANTHER" id="PTHR21569:SF1">
    <property type="entry name" value="SMALL RIBOSOMAL SUBUNIT PROTEIN US9M"/>
    <property type="match status" value="1"/>
</dbReference>
<keyword evidence="2" id="KW-0689">Ribosomal protein</keyword>
<dbReference type="SUPFAM" id="SSF54211">
    <property type="entry name" value="Ribosomal protein S5 domain 2-like"/>
    <property type="match status" value="1"/>
</dbReference>
<evidence type="ECO:0000313" key="6">
    <source>
        <dbReference type="Proteomes" id="UP000886653"/>
    </source>
</evidence>
<evidence type="ECO:0000256" key="4">
    <source>
        <dbReference type="SAM" id="MobiDB-lite"/>
    </source>
</evidence>
<feature type="compositionally biased region" description="Polar residues" evidence="4">
    <location>
        <begin position="279"/>
        <end position="291"/>
    </location>
</feature>
<evidence type="ECO:0000256" key="3">
    <source>
        <dbReference type="ARBA" id="ARBA00023274"/>
    </source>
</evidence>
<feature type="region of interest" description="Disordered" evidence="4">
    <location>
        <begin position="371"/>
        <end position="418"/>
    </location>
</feature>
<evidence type="ECO:0000256" key="1">
    <source>
        <dbReference type="ARBA" id="ARBA00005251"/>
    </source>
</evidence>
<reference evidence="5" key="1">
    <citation type="submission" date="2013-11" db="EMBL/GenBank/DDBJ databases">
        <title>Genome sequence of the fusiform rust pathogen reveals effectors for host alternation and coevolution with pine.</title>
        <authorList>
            <consortium name="DOE Joint Genome Institute"/>
            <person name="Smith K."/>
            <person name="Pendleton A."/>
            <person name="Kubisiak T."/>
            <person name="Anderson C."/>
            <person name="Salamov A."/>
            <person name="Aerts A."/>
            <person name="Riley R."/>
            <person name="Clum A."/>
            <person name="Lindquist E."/>
            <person name="Ence D."/>
            <person name="Campbell M."/>
            <person name="Kronenberg Z."/>
            <person name="Feau N."/>
            <person name="Dhillon B."/>
            <person name="Hamelin R."/>
            <person name="Burleigh J."/>
            <person name="Smith J."/>
            <person name="Yandell M."/>
            <person name="Nelson C."/>
            <person name="Grigoriev I."/>
            <person name="Davis J."/>
        </authorList>
    </citation>
    <scope>NUCLEOTIDE SEQUENCE</scope>
    <source>
        <strain evidence="5">G11</strain>
    </source>
</reference>
<dbReference type="OrthoDB" id="10254627at2759"/>
<dbReference type="InterPro" id="IPR020568">
    <property type="entry name" value="Ribosomal_Su5_D2-typ_SF"/>
</dbReference>
<evidence type="ECO:0000256" key="2">
    <source>
        <dbReference type="ARBA" id="ARBA00022980"/>
    </source>
</evidence>
<evidence type="ECO:0008006" key="7">
    <source>
        <dbReference type="Google" id="ProtNLM"/>
    </source>
</evidence>
<dbReference type="GO" id="GO:0006412">
    <property type="term" value="P:translation"/>
    <property type="evidence" value="ECO:0007669"/>
    <property type="project" value="InterPro"/>
</dbReference>
<keyword evidence="6" id="KW-1185">Reference proteome</keyword>
<accession>A0A9P6TFY6</accession>
<dbReference type="GO" id="GO:0003723">
    <property type="term" value="F:RNA binding"/>
    <property type="evidence" value="ECO:0007669"/>
    <property type="project" value="TreeGrafter"/>
</dbReference>